<accession>A0AC58M1K4</accession>
<organism evidence="1 2">
    <name type="scientific">Castor canadensis</name>
    <name type="common">American beaver</name>
    <dbReference type="NCBI Taxonomy" id="51338"/>
    <lineage>
        <taxon>Eukaryota</taxon>
        <taxon>Metazoa</taxon>
        <taxon>Chordata</taxon>
        <taxon>Craniata</taxon>
        <taxon>Vertebrata</taxon>
        <taxon>Euteleostomi</taxon>
        <taxon>Mammalia</taxon>
        <taxon>Eutheria</taxon>
        <taxon>Euarchontoglires</taxon>
        <taxon>Glires</taxon>
        <taxon>Rodentia</taxon>
        <taxon>Castorimorpha</taxon>
        <taxon>Castoridae</taxon>
        <taxon>Castor</taxon>
    </lineage>
</organism>
<protein>
    <submittedName>
        <fullName evidence="2">WD repeat-containing protein 25 isoform X2</fullName>
    </submittedName>
</protein>
<evidence type="ECO:0000313" key="1">
    <source>
        <dbReference type="Proteomes" id="UP001732720"/>
    </source>
</evidence>
<sequence>MTSLVAYDDSDSEAETEPAGSVNTGGQMTDISRVARPLGLGFVPGAVDVTKEGAQLTDLVPCADLRERRLPLVQLWKSDPGSCPSQRLQWPWKEPEVTFPISEPPRPSLWISRAPADHVPLAAACLKQVKPSLCSPKSSFPIQHKSETTCRNVGSFQRKRGEDCVVPYTPKRLRQLQALSAETGEGTNLEPQGPPEKCTPAPLCVAPTVSEVIQPHLNSQYRETKVPRKVLFHLRGHRGPVNSIQWCPVFSKSHMLLSTSMDKTFKVVRGYKATIQQTLDILFLQEGSEFLSSTDASTRDSADRTIIAWDFRSSAKISNQIFHERYTCPSLALHPKEPVFLAQTNGNYLALFSAVWPYRMSRRRRYEGHKVEGYAVGCECSPCGDLLVTGSADGRVLMFSFRTASRACTLQGHTQACLGTTYHPVLPSVLGTCSWGGDIKIWH</sequence>
<evidence type="ECO:0000313" key="2">
    <source>
        <dbReference type="RefSeq" id="XP_073923265.1"/>
    </source>
</evidence>
<name>A0AC58M1K4_CASCN</name>
<gene>
    <name evidence="2" type="primary">Wdr25</name>
</gene>
<reference evidence="2" key="1">
    <citation type="submission" date="2025-08" db="UniProtKB">
        <authorList>
            <consortium name="RefSeq"/>
        </authorList>
    </citation>
    <scope>IDENTIFICATION</scope>
</reference>
<dbReference type="Proteomes" id="UP001732720">
    <property type="component" value="Chromosome 3"/>
</dbReference>
<dbReference type="RefSeq" id="XP_073923265.1">
    <property type="nucleotide sequence ID" value="XM_074067164.1"/>
</dbReference>
<proteinExistence type="predicted"/>
<keyword evidence="1" id="KW-1185">Reference proteome</keyword>